<proteinExistence type="predicted"/>
<dbReference type="Proteomes" id="UP000321479">
    <property type="component" value="Chromosome"/>
</dbReference>
<organism evidence="1 2">
    <name type="scientific">Mucilaginibacter ginsenosidivorans</name>
    <dbReference type="NCBI Taxonomy" id="398053"/>
    <lineage>
        <taxon>Bacteria</taxon>
        <taxon>Pseudomonadati</taxon>
        <taxon>Bacteroidota</taxon>
        <taxon>Sphingobacteriia</taxon>
        <taxon>Sphingobacteriales</taxon>
        <taxon>Sphingobacteriaceae</taxon>
        <taxon>Mucilaginibacter</taxon>
    </lineage>
</organism>
<name>A0A5B8UUE0_9SPHI</name>
<evidence type="ECO:0000313" key="1">
    <source>
        <dbReference type="EMBL" id="QEC62542.1"/>
    </source>
</evidence>
<accession>A0A5B8UUE0</accession>
<dbReference type="EMBL" id="CP042436">
    <property type="protein sequence ID" value="QEC62542.1"/>
    <property type="molecule type" value="Genomic_DNA"/>
</dbReference>
<keyword evidence="2" id="KW-1185">Reference proteome</keyword>
<reference evidence="1 2" key="1">
    <citation type="journal article" date="2017" name="Curr. Microbiol.">
        <title>Mucilaginibacter ginsenosidivorans sp. nov., Isolated from Soil of Ginseng Field.</title>
        <authorList>
            <person name="Kim M.M."/>
            <person name="Siddiqi M.Z."/>
            <person name="Im W.T."/>
        </authorList>
    </citation>
    <scope>NUCLEOTIDE SEQUENCE [LARGE SCALE GENOMIC DNA]</scope>
    <source>
        <strain evidence="1 2">Gsoil 3017</strain>
    </source>
</reference>
<gene>
    <name evidence="1" type="ORF">FRZ54_08045</name>
</gene>
<dbReference type="OrthoDB" id="773066at2"/>
<dbReference type="RefSeq" id="WP_147031119.1">
    <property type="nucleotide sequence ID" value="NZ_CP042436.1"/>
</dbReference>
<dbReference type="AlphaFoldDB" id="A0A5B8UUE0"/>
<dbReference type="KEGG" id="mgin:FRZ54_08045"/>
<sequence>MNELSYQMDSCFLLRQGKHDFAPALFEPVNNGVAGCFEYLLSFDLVKDMQAGRLQLVYRDRFISGKPYTLNLHAQ</sequence>
<evidence type="ECO:0000313" key="2">
    <source>
        <dbReference type="Proteomes" id="UP000321479"/>
    </source>
</evidence>
<protein>
    <submittedName>
        <fullName evidence="1">Uncharacterized protein</fullName>
    </submittedName>
</protein>